<organism evidence="3 4">
    <name type="scientific">Marinobacter profundi</name>
    <dbReference type="NCBI Taxonomy" id="2666256"/>
    <lineage>
        <taxon>Bacteria</taxon>
        <taxon>Pseudomonadati</taxon>
        <taxon>Pseudomonadota</taxon>
        <taxon>Gammaproteobacteria</taxon>
        <taxon>Pseudomonadales</taxon>
        <taxon>Marinobacteraceae</taxon>
        <taxon>Marinobacter</taxon>
    </lineage>
</organism>
<dbReference type="Pfam" id="PF13511">
    <property type="entry name" value="DUF4124"/>
    <property type="match status" value="1"/>
</dbReference>
<evidence type="ECO:0000259" key="2">
    <source>
        <dbReference type="Pfam" id="PF13511"/>
    </source>
</evidence>
<dbReference type="RefSeq" id="WP_099615736.1">
    <property type="nucleotide sequence ID" value="NZ_KZ319375.1"/>
</dbReference>
<keyword evidence="1" id="KW-0732">Signal</keyword>
<feature type="chain" id="PRO_5013948226" evidence="1">
    <location>
        <begin position="22"/>
        <end position="173"/>
    </location>
</feature>
<sequence length="173" mass="18631">MTFRFLVLGSLLAAVTLPAGAEVYRHVDKQGNVTFSDEPTEGAEAIQVKPVTTVTLPKLQDVSRPERRDQAPDGKVRYDQASFAAPQDGEAFHSGSGDIEFRVSSSPALGQGHKYEITLDGQPVAQSASGSLVVRNVYRGTHQAAVHVIDENGLRVFTGDSISFTVHRPSARN</sequence>
<gene>
    <name evidence="3" type="ORF">CLH61_15805</name>
</gene>
<name>A0A2G1UHM7_9GAMM</name>
<dbReference type="EMBL" id="NTFH01000012">
    <property type="protein sequence ID" value="PHQ14011.1"/>
    <property type="molecule type" value="Genomic_DNA"/>
</dbReference>
<evidence type="ECO:0000256" key="1">
    <source>
        <dbReference type="SAM" id="SignalP"/>
    </source>
</evidence>
<protein>
    <submittedName>
        <fullName evidence="3">DUF4124 domain-containing protein</fullName>
    </submittedName>
</protein>
<comment type="caution">
    <text evidence="3">The sequence shown here is derived from an EMBL/GenBank/DDBJ whole genome shotgun (WGS) entry which is preliminary data.</text>
</comment>
<keyword evidence="4" id="KW-1185">Reference proteome</keyword>
<feature type="signal peptide" evidence="1">
    <location>
        <begin position="1"/>
        <end position="21"/>
    </location>
</feature>
<evidence type="ECO:0000313" key="3">
    <source>
        <dbReference type="EMBL" id="PHQ14011.1"/>
    </source>
</evidence>
<dbReference type="AlphaFoldDB" id="A0A2G1UHM7"/>
<dbReference type="InterPro" id="IPR025392">
    <property type="entry name" value="DUF4124"/>
</dbReference>
<evidence type="ECO:0000313" key="4">
    <source>
        <dbReference type="Proteomes" id="UP000231409"/>
    </source>
</evidence>
<dbReference type="Proteomes" id="UP000231409">
    <property type="component" value="Unassembled WGS sequence"/>
</dbReference>
<reference evidence="3 4" key="1">
    <citation type="submission" date="2017-09" db="EMBL/GenBank/DDBJ databases">
        <title>The draft genome sequences of Marinobacter sp. PWS21.</title>
        <authorList>
            <person name="Cao J."/>
        </authorList>
    </citation>
    <scope>NUCLEOTIDE SEQUENCE [LARGE SCALE GENOMIC DNA]</scope>
    <source>
        <strain evidence="3 4">PWS21</strain>
    </source>
</reference>
<proteinExistence type="predicted"/>
<feature type="domain" description="DUF4124" evidence="2">
    <location>
        <begin position="11"/>
        <end position="54"/>
    </location>
</feature>
<accession>A0A2G1UHM7</accession>